<evidence type="ECO:0008006" key="4">
    <source>
        <dbReference type="Google" id="ProtNLM"/>
    </source>
</evidence>
<dbReference type="GO" id="GO:0005739">
    <property type="term" value="C:mitochondrion"/>
    <property type="evidence" value="ECO:0007669"/>
    <property type="project" value="TreeGrafter"/>
</dbReference>
<organism evidence="3">
    <name type="scientific">Mucochytrium quahogii</name>
    <dbReference type="NCBI Taxonomy" id="96639"/>
    <lineage>
        <taxon>Eukaryota</taxon>
        <taxon>Sar</taxon>
        <taxon>Stramenopiles</taxon>
        <taxon>Bigyra</taxon>
        <taxon>Labyrinthulomycetes</taxon>
        <taxon>Thraustochytrida</taxon>
        <taxon>Thraustochytriidae</taxon>
        <taxon>Mucochytrium</taxon>
    </lineage>
</organism>
<proteinExistence type="inferred from homology"/>
<dbReference type="PROSITE" id="PS00166">
    <property type="entry name" value="ENOYL_COA_HYDRATASE"/>
    <property type="match status" value="1"/>
</dbReference>
<dbReference type="EMBL" id="HBHK01020795">
    <property type="protein sequence ID" value="CAD9697448.1"/>
    <property type="molecule type" value="Transcribed_RNA"/>
</dbReference>
<gene>
    <name evidence="3" type="ORF">QSP1433_LOCUS13213</name>
</gene>
<dbReference type="PANTHER" id="PTHR11941:SF173">
    <property type="entry name" value="3-HYDROXYBUTYRYL-COA DEHYDRATASE-LIKE PROTEIN, MITOCHONDRIAL"/>
    <property type="match status" value="1"/>
</dbReference>
<dbReference type="Pfam" id="PF00378">
    <property type="entry name" value="ECH_1"/>
    <property type="match status" value="1"/>
</dbReference>
<dbReference type="InterPro" id="IPR018376">
    <property type="entry name" value="Enoyl-CoA_hyd/isom_CS"/>
</dbReference>
<dbReference type="Gene3D" id="3.90.226.10">
    <property type="entry name" value="2-enoyl-CoA Hydratase, Chain A, domain 1"/>
    <property type="match status" value="1"/>
</dbReference>
<evidence type="ECO:0000256" key="1">
    <source>
        <dbReference type="ARBA" id="ARBA00005254"/>
    </source>
</evidence>
<dbReference type="AlphaFoldDB" id="A0A7S2WNT6"/>
<accession>A0A7S2WNT6</accession>
<reference evidence="3" key="1">
    <citation type="submission" date="2021-01" db="EMBL/GenBank/DDBJ databases">
        <authorList>
            <person name="Corre E."/>
            <person name="Pelletier E."/>
            <person name="Niang G."/>
            <person name="Scheremetjew M."/>
            <person name="Finn R."/>
            <person name="Kale V."/>
            <person name="Holt S."/>
            <person name="Cochrane G."/>
            <person name="Meng A."/>
            <person name="Brown T."/>
            <person name="Cohen L."/>
        </authorList>
    </citation>
    <scope>NUCLEOTIDE SEQUENCE</scope>
    <source>
        <strain evidence="3">NY070348D</strain>
    </source>
</reference>
<sequence length="304" mass="32672">MRGALNRLVEPSISILEPMWRSARFCRRGLSSMSDGCLVQLEKRADGVAVITLNDPKRLNALTADMGDEFSAIVDSLTKDACQGVGAVVLTGSGRAFSAGGDLDFLRDRSNDTPSRNAVIMRRFYERFLSVRRLPVPVIAALNGPAIGAGLCLAVACDVRVAFSKAKLGVTFVNLGLHPGMGCTHFLPKVVGQQQASRLMLTGDVVSGTEAKEIGLALKVYDSPEECLQGAISLAGRMAKAAPIAVRSCARSLRMAQDDGLEKALWREADAQSQCYNTDDLKDGIEAVAEKRAPRFTLFEGHNE</sequence>
<dbReference type="CDD" id="cd06558">
    <property type="entry name" value="crotonase-like"/>
    <property type="match status" value="1"/>
</dbReference>
<dbReference type="GO" id="GO:0003824">
    <property type="term" value="F:catalytic activity"/>
    <property type="evidence" value="ECO:0007669"/>
    <property type="project" value="InterPro"/>
</dbReference>
<dbReference type="SUPFAM" id="SSF52096">
    <property type="entry name" value="ClpP/crotonase"/>
    <property type="match status" value="1"/>
</dbReference>
<dbReference type="PANTHER" id="PTHR11941">
    <property type="entry name" value="ENOYL-COA HYDRATASE-RELATED"/>
    <property type="match status" value="1"/>
</dbReference>
<name>A0A7S2WNT6_9STRA</name>
<protein>
    <recommendedName>
        <fullName evidence="4">Enoyl-CoA hydratase</fullName>
    </recommendedName>
</protein>
<dbReference type="InterPro" id="IPR029045">
    <property type="entry name" value="ClpP/crotonase-like_dom_sf"/>
</dbReference>
<dbReference type="InterPro" id="IPR001753">
    <property type="entry name" value="Enoyl-CoA_hydra/iso"/>
</dbReference>
<evidence type="ECO:0000313" key="3">
    <source>
        <dbReference type="EMBL" id="CAD9697448.1"/>
    </source>
</evidence>
<dbReference type="GO" id="GO:0006635">
    <property type="term" value="P:fatty acid beta-oxidation"/>
    <property type="evidence" value="ECO:0007669"/>
    <property type="project" value="TreeGrafter"/>
</dbReference>
<evidence type="ECO:0000256" key="2">
    <source>
        <dbReference type="RuleBase" id="RU003707"/>
    </source>
</evidence>
<comment type="similarity">
    <text evidence="1 2">Belongs to the enoyl-CoA hydratase/isomerase family.</text>
</comment>